<proteinExistence type="predicted"/>
<protein>
    <submittedName>
        <fullName evidence="2">Uncharacterized protein</fullName>
    </submittedName>
</protein>
<name>A0A9P9BKX2_9PEZI</name>
<reference evidence="2" key="1">
    <citation type="journal article" date="2021" name="Nat. Commun.">
        <title>Genetic determinants of endophytism in the Arabidopsis root mycobiome.</title>
        <authorList>
            <person name="Mesny F."/>
            <person name="Miyauchi S."/>
            <person name="Thiergart T."/>
            <person name="Pickel B."/>
            <person name="Atanasova L."/>
            <person name="Karlsson M."/>
            <person name="Huettel B."/>
            <person name="Barry K.W."/>
            <person name="Haridas S."/>
            <person name="Chen C."/>
            <person name="Bauer D."/>
            <person name="Andreopoulos W."/>
            <person name="Pangilinan J."/>
            <person name="LaButti K."/>
            <person name="Riley R."/>
            <person name="Lipzen A."/>
            <person name="Clum A."/>
            <person name="Drula E."/>
            <person name="Henrissat B."/>
            <person name="Kohler A."/>
            <person name="Grigoriev I.V."/>
            <person name="Martin F.M."/>
            <person name="Hacquard S."/>
        </authorList>
    </citation>
    <scope>NUCLEOTIDE SEQUENCE</scope>
    <source>
        <strain evidence="2">MPI-CAGE-CH-0230</strain>
    </source>
</reference>
<comment type="caution">
    <text evidence="2">The sequence shown here is derived from an EMBL/GenBank/DDBJ whole genome shotgun (WGS) entry which is preliminary data.</text>
</comment>
<keyword evidence="3" id="KW-1185">Reference proteome</keyword>
<feature type="region of interest" description="Disordered" evidence="1">
    <location>
        <begin position="130"/>
        <end position="157"/>
    </location>
</feature>
<dbReference type="Proteomes" id="UP000756346">
    <property type="component" value="Unassembled WGS sequence"/>
</dbReference>
<evidence type="ECO:0000313" key="3">
    <source>
        <dbReference type="Proteomes" id="UP000756346"/>
    </source>
</evidence>
<sequence>MLLQSFQSCARLCAPKLPVLLIVVSGTALRSATACRTGLLCKLFWVLPAIRVSACTMAAVPTECIVARWFWRRVSCSRTSQRPRAARGAAQHSTAQLSSLSGADQVTIVLLVEAWQVALQVVCHRQARQQSFPNPDTAPSRIPRSAGSAREKSHEGLPVRCILNT</sequence>
<dbReference type="EMBL" id="JAGTJQ010000010">
    <property type="protein sequence ID" value="KAH7021057.1"/>
    <property type="molecule type" value="Genomic_DNA"/>
</dbReference>
<dbReference type="AlphaFoldDB" id="A0A9P9BKX2"/>
<dbReference type="GeneID" id="70184799"/>
<organism evidence="2 3">
    <name type="scientific">Microdochium trichocladiopsis</name>
    <dbReference type="NCBI Taxonomy" id="1682393"/>
    <lineage>
        <taxon>Eukaryota</taxon>
        <taxon>Fungi</taxon>
        <taxon>Dikarya</taxon>
        <taxon>Ascomycota</taxon>
        <taxon>Pezizomycotina</taxon>
        <taxon>Sordariomycetes</taxon>
        <taxon>Xylariomycetidae</taxon>
        <taxon>Xylariales</taxon>
        <taxon>Microdochiaceae</taxon>
        <taxon>Microdochium</taxon>
    </lineage>
</organism>
<evidence type="ECO:0000256" key="1">
    <source>
        <dbReference type="SAM" id="MobiDB-lite"/>
    </source>
</evidence>
<gene>
    <name evidence="2" type="ORF">B0I36DRAFT_333698</name>
</gene>
<evidence type="ECO:0000313" key="2">
    <source>
        <dbReference type="EMBL" id="KAH7021057.1"/>
    </source>
</evidence>
<feature type="non-terminal residue" evidence="2">
    <location>
        <position position="165"/>
    </location>
</feature>
<dbReference type="RefSeq" id="XP_046007258.1">
    <property type="nucleotide sequence ID" value="XM_046155253.1"/>
</dbReference>
<accession>A0A9P9BKX2</accession>